<accession>K1PZZ2</accession>
<dbReference type="EMBL" id="JH815937">
    <property type="protein sequence ID" value="EKC27248.1"/>
    <property type="molecule type" value="Genomic_DNA"/>
</dbReference>
<evidence type="ECO:0000256" key="3">
    <source>
        <dbReference type="ARBA" id="ARBA00023134"/>
    </source>
</evidence>
<dbReference type="AlphaFoldDB" id="K1PZZ2"/>
<dbReference type="PROSITE" id="PS51720">
    <property type="entry name" value="G_AIG1"/>
    <property type="match status" value="1"/>
</dbReference>
<dbReference type="InterPro" id="IPR006703">
    <property type="entry name" value="G_AIG1"/>
</dbReference>
<comment type="similarity">
    <text evidence="1">Belongs to the TRAFAC class TrmE-Era-EngA-EngB-Septin-like GTPase superfamily. AIG1/Toc34/Toc159-like paraseptin GTPase family. IAN subfamily.</text>
</comment>
<proteinExistence type="inferred from homology"/>
<sequence length="211" mass="24433">MKCIGITSPGPHAFIIVRSLGRFTQEEEMSIHHFAKYFGERMFQYCIILFTRTDELDNDNISLKSHLSNAPKSLQMFIEKCGGRVIAFNNRLKGDQSGPQVKELLTMIEENVRRNEGKIYTNRVYLEADIEVQKMEKELLKTLREDTDKKLKALKESEEKSGKDEKLKAIYSNLKEKESRVCDDIRKDIAENGFKQAWTFIKSLGLFSNVK</sequence>
<dbReference type="PANTHER" id="PTHR10903">
    <property type="entry name" value="GTPASE, IMAP FAMILY MEMBER-RELATED"/>
    <property type="match status" value="1"/>
</dbReference>
<gene>
    <name evidence="4" type="ORF">CGI_10004191</name>
</gene>
<dbReference type="GO" id="GO:0005525">
    <property type="term" value="F:GTP binding"/>
    <property type="evidence" value="ECO:0007669"/>
    <property type="project" value="UniProtKB-KW"/>
</dbReference>
<evidence type="ECO:0000313" key="4">
    <source>
        <dbReference type="EMBL" id="EKC27248.1"/>
    </source>
</evidence>
<evidence type="ECO:0000256" key="2">
    <source>
        <dbReference type="ARBA" id="ARBA00022741"/>
    </source>
</evidence>
<evidence type="ECO:0000256" key="1">
    <source>
        <dbReference type="ARBA" id="ARBA00008535"/>
    </source>
</evidence>
<dbReference type="HOGENOM" id="CLU_010468_0_0_1"/>
<keyword evidence="2" id="KW-0547">Nucleotide-binding</keyword>
<dbReference type="InterPro" id="IPR027417">
    <property type="entry name" value="P-loop_NTPase"/>
</dbReference>
<keyword evidence="3" id="KW-0342">GTP-binding</keyword>
<dbReference type="InParanoid" id="K1PZZ2"/>
<dbReference type="Pfam" id="PF04548">
    <property type="entry name" value="AIG1"/>
    <property type="match status" value="1"/>
</dbReference>
<organism evidence="4">
    <name type="scientific">Magallana gigas</name>
    <name type="common">Pacific oyster</name>
    <name type="synonym">Crassostrea gigas</name>
    <dbReference type="NCBI Taxonomy" id="29159"/>
    <lineage>
        <taxon>Eukaryota</taxon>
        <taxon>Metazoa</taxon>
        <taxon>Spiralia</taxon>
        <taxon>Lophotrochozoa</taxon>
        <taxon>Mollusca</taxon>
        <taxon>Bivalvia</taxon>
        <taxon>Autobranchia</taxon>
        <taxon>Pteriomorphia</taxon>
        <taxon>Ostreida</taxon>
        <taxon>Ostreoidea</taxon>
        <taxon>Ostreidae</taxon>
        <taxon>Magallana</taxon>
    </lineage>
</organism>
<protein>
    <submittedName>
        <fullName evidence="4">GTPase IMAP family member 4</fullName>
    </submittedName>
</protein>
<dbReference type="InterPro" id="IPR045058">
    <property type="entry name" value="GIMA/IAN/Toc"/>
</dbReference>
<dbReference type="Gene3D" id="3.40.50.300">
    <property type="entry name" value="P-loop containing nucleotide triphosphate hydrolases"/>
    <property type="match status" value="1"/>
</dbReference>
<reference evidence="4" key="1">
    <citation type="journal article" date="2012" name="Nature">
        <title>The oyster genome reveals stress adaptation and complexity of shell formation.</title>
        <authorList>
            <person name="Zhang G."/>
            <person name="Fang X."/>
            <person name="Guo X."/>
            <person name="Li L."/>
            <person name="Luo R."/>
            <person name="Xu F."/>
            <person name="Yang P."/>
            <person name="Zhang L."/>
            <person name="Wang X."/>
            <person name="Qi H."/>
            <person name="Xiong Z."/>
            <person name="Que H."/>
            <person name="Xie Y."/>
            <person name="Holland P.W."/>
            <person name="Paps J."/>
            <person name="Zhu Y."/>
            <person name="Wu F."/>
            <person name="Chen Y."/>
            <person name="Wang J."/>
            <person name="Peng C."/>
            <person name="Meng J."/>
            <person name="Yang L."/>
            <person name="Liu J."/>
            <person name="Wen B."/>
            <person name="Zhang N."/>
            <person name="Huang Z."/>
            <person name="Zhu Q."/>
            <person name="Feng Y."/>
            <person name="Mount A."/>
            <person name="Hedgecock D."/>
            <person name="Xu Z."/>
            <person name="Liu Y."/>
            <person name="Domazet-Loso T."/>
            <person name="Du Y."/>
            <person name="Sun X."/>
            <person name="Zhang S."/>
            <person name="Liu B."/>
            <person name="Cheng P."/>
            <person name="Jiang X."/>
            <person name="Li J."/>
            <person name="Fan D."/>
            <person name="Wang W."/>
            <person name="Fu W."/>
            <person name="Wang T."/>
            <person name="Wang B."/>
            <person name="Zhang J."/>
            <person name="Peng Z."/>
            <person name="Li Y."/>
            <person name="Li N."/>
            <person name="Wang J."/>
            <person name="Chen M."/>
            <person name="He Y."/>
            <person name="Tan F."/>
            <person name="Song X."/>
            <person name="Zheng Q."/>
            <person name="Huang R."/>
            <person name="Yang H."/>
            <person name="Du X."/>
            <person name="Chen L."/>
            <person name="Yang M."/>
            <person name="Gaffney P.M."/>
            <person name="Wang S."/>
            <person name="Luo L."/>
            <person name="She Z."/>
            <person name="Ming Y."/>
            <person name="Huang W."/>
            <person name="Zhang S."/>
            <person name="Huang B."/>
            <person name="Zhang Y."/>
            <person name="Qu T."/>
            <person name="Ni P."/>
            <person name="Miao G."/>
            <person name="Wang J."/>
            <person name="Wang Q."/>
            <person name="Steinberg C.E."/>
            <person name="Wang H."/>
            <person name="Li N."/>
            <person name="Qian L."/>
            <person name="Zhang G."/>
            <person name="Li Y."/>
            <person name="Yang H."/>
            <person name="Liu X."/>
            <person name="Wang J."/>
            <person name="Yin Y."/>
            <person name="Wang J."/>
        </authorList>
    </citation>
    <scope>NUCLEOTIDE SEQUENCE [LARGE SCALE GENOMIC DNA]</scope>
    <source>
        <strain evidence="4">05x7-T-G4-1.051#20</strain>
    </source>
</reference>
<name>K1PZZ2_MAGGI</name>
<dbReference type="PANTHER" id="PTHR10903:SF184">
    <property type="entry name" value="GTP-BINDING PROTEIN A"/>
    <property type="match status" value="1"/>
</dbReference>